<feature type="transmembrane region" description="Helical" evidence="9">
    <location>
        <begin position="233"/>
        <end position="255"/>
    </location>
</feature>
<comment type="caution">
    <text evidence="10">The sequence shown here is derived from an EMBL/GenBank/DDBJ whole genome shotgun (WGS) entry which is preliminary data.</text>
</comment>
<name>A0A8K0KQV4_LADFU</name>
<dbReference type="Pfam" id="PF00839">
    <property type="entry name" value="Cys_rich_FGFR"/>
    <property type="match status" value="2"/>
</dbReference>
<accession>A0A8K0KQV4</accession>
<dbReference type="GO" id="GO:0000139">
    <property type="term" value="C:Golgi membrane"/>
    <property type="evidence" value="ECO:0007669"/>
    <property type="project" value="InterPro"/>
</dbReference>
<evidence type="ECO:0000256" key="1">
    <source>
        <dbReference type="ARBA" id="ARBA00004479"/>
    </source>
</evidence>
<dbReference type="Proteomes" id="UP000792457">
    <property type="component" value="Unassembled WGS sequence"/>
</dbReference>
<evidence type="ECO:0000313" key="11">
    <source>
        <dbReference type="Proteomes" id="UP000792457"/>
    </source>
</evidence>
<dbReference type="InterPro" id="IPR017873">
    <property type="entry name" value="Cys-rich_GLG1_repeat_euk"/>
</dbReference>
<dbReference type="OrthoDB" id="2015434at2759"/>
<evidence type="ECO:0000256" key="2">
    <source>
        <dbReference type="ARBA" id="ARBA00022692"/>
    </source>
</evidence>
<dbReference type="InterPro" id="IPR039728">
    <property type="entry name" value="GLG1"/>
</dbReference>
<dbReference type="AlphaFoldDB" id="A0A8K0KQV4"/>
<evidence type="ECO:0000256" key="7">
    <source>
        <dbReference type="ARBA" id="ARBA00023180"/>
    </source>
</evidence>
<keyword evidence="3" id="KW-0732">Signal</keyword>
<keyword evidence="11" id="KW-1185">Reference proteome</keyword>
<dbReference type="PANTHER" id="PTHR11884">
    <property type="entry name" value="SELECTIN LIGAND RELATED"/>
    <property type="match status" value="1"/>
</dbReference>
<keyword evidence="6 9" id="KW-0472">Membrane</keyword>
<proteinExistence type="predicted"/>
<keyword evidence="4" id="KW-0677">Repeat</keyword>
<evidence type="ECO:0000256" key="8">
    <source>
        <dbReference type="PROSITE-ProRule" id="PRU00622"/>
    </source>
</evidence>
<comment type="subcellular location">
    <subcellularLocation>
        <location evidence="1">Membrane</location>
        <topology evidence="1">Single-pass type I membrane protein</topology>
    </subcellularLocation>
</comment>
<evidence type="ECO:0008006" key="12">
    <source>
        <dbReference type="Google" id="ProtNLM"/>
    </source>
</evidence>
<evidence type="ECO:0000256" key="4">
    <source>
        <dbReference type="ARBA" id="ARBA00022737"/>
    </source>
</evidence>
<feature type="repeat" description="Cys-rich GLG1" evidence="8">
    <location>
        <begin position="90"/>
        <end position="150"/>
    </location>
</feature>
<gene>
    <name evidence="10" type="ORF">J437_LFUL012739</name>
</gene>
<protein>
    <recommendedName>
        <fullName evidence="12">Golgi apparatus protein 1</fullName>
    </recommendedName>
</protein>
<dbReference type="PANTHER" id="PTHR11884:SF1">
    <property type="entry name" value="GOLGI APPARATUS PROTEIN 1"/>
    <property type="match status" value="1"/>
</dbReference>
<dbReference type="EMBL" id="KZ309283">
    <property type="protein sequence ID" value="KAG8238125.1"/>
    <property type="molecule type" value="Genomic_DNA"/>
</dbReference>
<keyword evidence="7" id="KW-0325">Glycoprotein</keyword>
<reference evidence="10" key="2">
    <citation type="submission" date="2017-10" db="EMBL/GenBank/DDBJ databases">
        <title>Ladona fulva Genome sequencing and assembly.</title>
        <authorList>
            <person name="Murali S."/>
            <person name="Richards S."/>
            <person name="Bandaranaike D."/>
            <person name="Bellair M."/>
            <person name="Blankenburg K."/>
            <person name="Chao H."/>
            <person name="Dinh H."/>
            <person name="Doddapaneni H."/>
            <person name="Dugan-Rocha S."/>
            <person name="Elkadiri S."/>
            <person name="Gnanaolivu R."/>
            <person name="Hernandez B."/>
            <person name="Skinner E."/>
            <person name="Javaid M."/>
            <person name="Lee S."/>
            <person name="Li M."/>
            <person name="Ming W."/>
            <person name="Munidasa M."/>
            <person name="Muniz J."/>
            <person name="Nguyen L."/>
            <person name="Hughes D."/>
            <person name="Osuji N."/>
            <person name="Pu L.-L."/>
            <person name="Puazo M."/>
            <person name="Qu C."/>
            <person name="Quiroz J."/>
            <person name="Raj R."/>
            <person name="Weissenberger G."/>
            <person name="Xin Y."/>
            <person name="Zou X."/>
            <person name="Han Y."/>
            <person name="Worley K."/>
            <person name="Muzny D."/>
            <person name="Gibbs R."/>
        </authorList>
    </citation>
    <scope>NUCLEOTIDE SEQUENCE</scope>
    <source>
        <strain evidence="10">Sampled in the wild</strain>
    </source>
</reference>
<evidence type="ECO:0000256" key="9">
    <source>
        <dbReference type="SAM" id="Phobius"/>
    </source>
</evidence>
<sequence>MTQPRSRIKELLIYLQKHKVKAGFDKKCLSVVVLRMIEQSSDYRLNPALQSGCRQDIVKFCSHVVATQPKDMELEGKVVKCLKVKFREHLLRKDCEVQISSLVSEAALNYKMNPALALACKFEVDTLCEDKKGEMGAVEECLRENLVDGHIEAHDCRVEVSTYIRDSFGSSLDLDPLLQQACAADDAKFCSKGIENGNQAHCGVSQKIYINGYPPETFGELYSQVSHSPSRKYFLLIALSCIGLFFILGLFCGRASRRNVVLKKR</sequence>
<organism evidence="10 11">
    <name type="scientific">Ladona fulva</name>
    <name type="common">Scarce chaser dragonfly</name>
    <name type="synonym">Libellula fulva</name>
    <dbReference type="NCBI Taxonomy" id="123851"/>
    <lineage>
        <taxon>Eukaryota</taxon>
        <taxon>Metazoa</taxon>
        <taxon>Ecdysozoa</taxon>
        <taxon>Arthropoda</taxon>
        <taxon>Hexapoda</taxon>
        <taxon>Insecta</taxon>
        <taxon>Pterygota</taxon>
        <taxon>Palaeoptera</taxon>
        <taxon>Odonata</taxon>
        <taxon>Epiprocta</taxon>
        <taxon>Anisoptera</taxon>
        <taxon>Libelluloidea</taxon>
        <taxon>Libellulidae</taxon>
        <taxon>Ladona</taxon>
    </lineage>
</organism>
<dbReference type="GO" id="GO:0017134">
    <property type="term" value="F:fibroblast growth factor binding"/>
    <property type="evidence" value="ECO:0007669"/>
    <property type="project" value="TreeGrafter"/>
</dbReference>
<dbReference type="PROSITE" id="PS51289">
    <property type="entry name" value="GLG1_C_RICH"/>
    <property type="match status" value="1"/>
</dbReference>
<evidence type="ECO:0000256" key="5">
    <source>
        <dbReference type="ARBA" id="ARBA00022989"/>
    </source>
</evidence>
<dbReference type="InterPro" id="IPR001893">
    <property type="entry name" value="Cys-rich_GLG1_repeat"/>
</dbReference>
<evidence type="ECO:0000256" key="6">
    <source>
        <dbReference type="ARBA" id="ARBA00023136"/>
    </source>
</evidence>
<keyword evidence="2 9" id="KW-0812">Transmembrane</keyword>
<evidence type="ECO:0000313" key="10">
    <source>
        <dbReference type="EMBL" id="KAG8238125.1"/>
    </source>
</evidence>
<keyword evidence="5 9" id="KW-1133">Transmembrane helix</keyword>
<reference evidence="10" key="1">
    <citation type="submission" date="2013-04" db="EMBL/GenBank/DDBJ databases">
        <authorList>
            <person name="Qu J."/>
            <person name="Murali S.C."/>
            <person name="Bandaranaike D."/>
            <person name="Bellair M."/>
            <person name="Blankenburg K."/>
            <person name="Chao H."/>
            <person name="Dinh H."/>
            <person name="Doddapaneni H."/>
            <person name="Downs B."/>
            <person name="Dugan-Rocha S."/>
            <person name="Elkadiri S."/>
            <person name="Gnanaolivu R.D."/>
            <person name="Hernandez B."/>
            <person name="Javaid M."/>
            <person name="Jayaseelan J.C."/>
            <person name="Lee S."/>
            <person name="Li M."/>
            <person name="Ming W."/>
            <person name="Munidasa M."/>
            <person name="Muniz J."/>
            <person name="Nguyen L."/>
            <person name="Ongeri F."/>
            <person name="Osuji N."/>
            <person name="Pu L.-L."/>
            <person name="Puazo M."/>
            <person name="Qu C."/>
            <person name="Quiroz J."/>
            <person name="Raj R."/>
            <person name="Weissenberger G."/>
            <person name="Xin Y."/>
            <person name="Zou X."/>
            <person name="Han Y."/>
            <person name="Richards S."/>
            <person name="Worley K."/>
            <person name="Muzny D."/>
            <person name="Gibbs R."/>
        </authorList>
    </citation>
    <scope>NUCLEOTIDE SEQUENCE</scope>
    <source>
        <strain evidence="10">Sampled in the wild</strain>
    </source>
</reference>
<evidence type="ECO:0000256" key="3">
    <source>
        <dbReference type="ARBA" id="ARBA00022729"/>
    </source>
</evidence>